<dbReference type="EMBL" id="JACCHS010000064">
    <property type="protein sequence ID" value="NYT46971.1"/>
    <property type="molecule type" value="Genomic_DNA"/>
</dbReference>
<feature type="domain" description="DUF218" evidence="2">
    <location>
        <begin position="89"/>
        <end position="189"/>
    </location>
</feature>
<feature type="transmembrane region" description="Helical" evidence="1">
    <location>
        <begin position="7"/>
        <end position="38"/>
    </location>
</feature>
<accession>A0A7Z0SDH9</accession>
<name>A0A7Z0SDH9_9GAMM</name>
<comment type="caution">
    <text evidence="3">The sequence shown here is derived from an EMBL/GenBank/DDBJ whole genome shotgun (WGS) entry which is preliminary data.</text>
</comment>
<protein>
    <submittedName>
        <fullName evidence="3">YdcF family protein</fullName>
    </submittedName>
</protein>
<dbReference type="Proteomes" id="UP000537890">
    <property type="component" value="Unassembled WGS sequence"/>
</dbReference>
<dbReference type="InterPro" id="IPR051599">
    <property type="entry name" value="Cell_Envelope_Assoc"/>
</dbReference>
<dbReference type="Gene3D" id="3.40.50.620">
    <property type="entry name" value="HUPs"/>
    <property type="match status" value="1"/>
</dbReference>
<keyword evidence="1" id="KW-0472">Membrane</keyword>
<dbReference type="InterPro" id="IPR003848">
    <property type="entry name" value="DUF218"/>
</dbReference>
<proteinExistence type="predicted"/>
<dbReference type="GO" id="GO:0043164">
    <property type="term" value="P:Gram-negative-bacterium-type cell wall biogenesis"/>
    <property type="evidence" value="ECO:0007669"/>
    <property type="project" value="TreeGrafter"/>
</dbReference>
<evidence type="ECO:0000259" key="2">
    <source>
        <dbReference type="Pfam" id="PF02698"/>
    </source>
</evidence>
<dbReference type="GO" id="GO:0000270">
    <property type="term" value="P:peptidoglycan metabolic process"/>
    <property type="evidence" value="ECO:0007669"/>
    <property type="project" value="TreeGrafter"/>
</dbReference>
<sequence>MALNFKLIVWIFFIYVIKTLLLPLSSLLLISLAGLLLVKRQPGVAMILIGFSVGALLLISLPIVAKCLAATQEIYPPVKQAALRDFSAQAIVVLGGGLRRPAPEYTGQVTLKNRTLARVRYAALLARQTHLPLLVSGGKVFKTSVSSEAVVMAAVLNNEYQLPVRWQEPTSRNTAENAIYTHKILSNGHTEYHSCYSCIAYA</sequence>
<reference evidence="3 4" key="1">
    <citation type="submission" date="2020-05" db="EMBL/GenBank/DDBJ databases">
        <title>Horizontal transmission and recombination maintain forever young bacterial symbiont genomes.</title>
        <authorList>
            <person name="Russell S.L."/>
            <person name="Pepper-Tunick E."/>
            <person name="Svedberg J."/>
            <person name="Byrne A."/>
            <person name="Ruelas Castillo J."/>
            <person name="Vollmers C."/>
            <person name="Beinart R.A."/>
            <person name="Corbett-Detig R."/>
        </authorList>
    </citation>
    <scope>NUCLEOTIDE SEQUENCE [LARGE SCALE GENOMIC DNA]</scope>
    <source>
        <strain evidence="3">4727-3</strain>
    </source>
</reference>
<dbReference type="PANTHER" id="PTHR30336">
    <property type="entry name" value="INNER MEMBRANE PROTEIN, PROBABLE PERMEASE"/>
    <property type="match status" value="1"/>
</dbReference>
<dbReference type="InterPro" id="IPR014729">
    <property type="entry name" value="Rossmann-like_a/b/a_fold"/>
</dbReference>
<dbReference type="GO" id="GO:0005886">
    <property type="term" value="C:plasma membrane"/>
    <property type="evidence" value="ECO:0007669"/>
    <property type="project" value="TreeGrafter"/>
</dbReference>
<dbReference type="PANTHER" id="PTHR30336:SF4">
    <property type="entry name" value="ENVELOPE BIOGENESIS FACTOR ELYC"/>
    <property type="match status" value="1"/>
</dbReference>
<evidence type="ECO:0000313" key="3">
    <source>
        <dbReference type="EMBL" id="NYT46971.1"/>
    </source>
</evidence>
<organism evidence="3 4">
    <name type="scientific">Candidatus Methanofishera endochildressiae</name>
    <dbReference type="NCBI Taxonomy" id="2738884"/>
    <lineage>
        <taxon>Bacteria</taxon>
        <taxon>Pseudomonadati</taxon>
        <taxon>Pseudomonadota</taxon>
        <taxon>Gammaproteobacteria</taxon>
        <taxon>Candidatus Methanofishera</taxon>
    </lineage>
</organism>
<evidence type="ECO:0000313" key="4">
    <source>
        <dbReference type="Proteomes" id="UP000537890"/>
    </source>
</evidence>
<dbReference type="AlphaFoldDB" id="A0A7Z0SDH9"/>
<gene>
    <name evidence="3" type="ORF">H0A75_04490</name>
</gene>
<feature type="transmembrane region" description="Helical" evidence="1">
    <location>
        <begin position="44"/>
        <end position="65"/>
    </location>
</feature>
<keyword evidence="1" id="KW-1133">Transmembrane helix</keyword>
<keyword evidence="1" id="KW-0812">Transmembrane</keyword>
<dbReference type="CDD" id="cd06259">
    <property type="entry name" value="YdcF-like"/>
    <property type="match status" value="1"/>
</dbReference>
<evidence type="ECO:0000256" key="1">
    <source>
        <dbReference type="SAM" id="Phobius"/>
    </source>
</evidence>
<dbReference type="Pfam" id="PF02698">
    <property type="entry name" value="DUF218"/>
    <property type="match status" value="1"/>
</dbReference>